<name>A0A1Q4V0A6_9ACTN</name>
<sequence>MVLFVLVPLGSLVLLAPLVLPVPLLPLVSPVSVGSHVPLGSLLVPMVPGGLSDASGAGFTPC</sequence>
<reference evidence="1 2" key="1">
    <citation type="submission" date="2015-06" db="EMBL/GenBank/DDBJ databases">
        <title>Cloning and characterization of the uncialamcin biosynthetic gene cluster.</title>
        <authorList>
            <person name="Yan X."/>
            <person name="Huang T."/>
            <person name="Ge H."/>
            <person name="Shen B."/>
        </authorList>
    </citation>
    <scope>NUCLEOTIDE SEQUENCE [LARGE SCALE GENOMIC DNA]</scope>
    <source>
        <strain evidence="1 2">DCA2648</strain>
    </source>
</reference>
<gene>
    <name evidence="1" type="ORF">AB852_32905</name>
</gene>
<organism evidence="1 2">
    <name type="scientific">Streptomyces uncialis</name>
    <dbReference type="NCBI Taxonomy" id="1048205"/>
    <lineage>
        <taxon>Bacteria</taxon>
        <taxon>Bacillati</taxon>
        <taxon>Actinomycetota</taxon>
        <taxon>Actinomycetes</taxon>
        <taxon>Kitasatosporales</taxon>
        <taxon>Streptomycetaceae</taxon>
        <taxon>Streptomyces</taxon>
    </lineage>
</organism>
<comment type="caution">
    <text evidence="1">The sequence shown here is derived from an EMBL/GenBank/DDBJ whole genome shotgun (WGS) entry which is preliminary data.</text>
</comment>
<accession>A0A1Q4V0A6</accession>
<keyword evidence="2" id="KW-1185">Reference proteome</keyword>
<dbReference type="Proteomes" id="UP000186455">
    <property type="component" value="Unassembled WGS sequence"/>
</dbReference>
<dbReference type="EMBL" id="LFBV01000010">
    <property type="protein sequence ID" value="OKH91226.1"/>
    <property type="molecule type" value="Genomic_DNA"/>
</dbReference>
<evidence type="ECO:0000313" key="2">
    <source>
        <dbReference type="Proteomes" id="UP000186455"/>
    </source>
</evidence>
<dbReference type="AlphaFoldDB" id="A0A1Q4V0A6"/>
<protein>
    <submittedName>
        <fullName evidence="1">Uncharacterized protein</fullName>
    </submittedName>
</protein>
<proteinExistence type="predicted"/>
<evidence type="ECO:0000313" key="1">
    <source>
        <dbReference type="EMBL" id="OKH91226.1"/>
    </source>
</evidence>